<accession>A0A2R4M4R6</accession>
<dbReference type="PANTHER" id="PTHR48083">
    <property type="entry name" value="MEDIUM-CHAIN SPECIFIC ACYL-COA DEHYDROGENASE, MITOCHONDRIAL-RELATED"/>
    <property type="match status" value="1"/>
</dbReference>
<dbReference type="KEGG" id="cbak:DA792_14555"/>
<evidence type="ECO:0000259" key="2">
    <source>
        <dbReference type="Pfam" id="PF08028"/>
    </source>
</evidence>
<dbReference type="GO" id="GO:0050660">
    <property type="term" value="F:flavin adenine dinucleotide binding"/>
    <property type="evidence" value="ECO:0007669"/>
    <property type="project" value="InterPro"/>
</dbReference>
<feature type="domain" description="Acyl-CoA dehydrogenase C-terminal" evidence="2">
    <location>
        <begin position="237"/>
        <end position="368"/>
    </location>
</feature>
<dbReference type="GO" id="GO:0003995">
    <property type="term" value="F:acyl-CoA dehydrogenase activity"/>
    <property type="evidence" value="ECO:0007669"/>
    <property type="project" value="TreeGrafter"/>
</dbReference>
<dbReference type="OrthoDB" id="7316074at2"/>
<reference evidence="3 4" key="1">
    <citation type="submission" date="2018-03" db="EMBL/GenBank/DDBJ databases">
        <title>The Complete Genome of Celeribacter baekdonensis strain LH4, a Thiosulfate-Oxidizing Alphaproteobacterium Isolated from Gulf of Mexico Continental Slope Sediments.</title>
        <authorList>
            <person name="Flood B.E."/>
            <person name="Bailey J.V."/>
            <person name="Leprich D."/>
        </authorList>
    </citation>
    <scope>NUCLEOTIDE SEQUENCE [LARGE SCALE GENOMIC DNA]</scope>
    <source>
        <strain evidence="3 4">LH4</strain>
    </source>
</reference>
<dbReference type="Proteomes" id="UP000241447">
    <property type="component" value="Chromosome"/>
</dbReference>
<evidence type="ECO:0000256" key="1">
    <source>
        <dbReference type="ARBA" id="ARBA00023002"/>
    </source>
</evidence>
<dbReference type="GO" id="GO:0033539">
    <property type="term" value="P:fatty acid beta-oxidation using acyl-CoA dehydrogenase"/>
    <property type="evidence" value="ECO:0007669"/>
    <property type="project" value="TreeGrafter"/>
</dbReference>
<dbReference type="InterPro" id="IPR046373">
    <property type="entry name" value="Acyl-CoA_Oxase/DH_mid-dom_sf"/>
</dbReference>
<dbReference type="InterPro" id="IPR036250">
    <property type="entry name" value="AcylCo_DH-like_C"/>
</dbReference>
<protein>
    <submittedName>
        <fullName evidence="3">Acyl-CoA dehydrogenase</fullName>
    </submittedName>
</protein>
<evidence type="ECO:0000313" key="4">
    <source>
        <dbReference type="Proteomes" id="UP000241447"/>
    </source>
</evidence>
<dbReference type="PIRSF" id="PIRSF016578">
    <property type="entry name" value="HsaA"/>
    <property type="match status" value="1"/>
</dbReference>
<dbReference type="GO" id="GO:0016712">
    <property type="term" value="F:oxidoreductase activity, acting on paired donors, with incorporation or reduction of molecular oxygen, reduced flavin or flavoprotein as one donor, and incorporation of one atom of oxygen"/>
    <property type="evidence" value="ECO:0007669"/>
    <property type="project" value="TreeGrafter"/>
</dbReference>
<proteinExistence type="predicted"/>
<dbReference type="CDD" id="cd01159">
    <property type="entry name" value="NcnH"/>
    <property type="match status" value="1"/>
</dbReference>
<dbReference type="InterPro" id="IPR037069">
    <property type="entry name" value="AcylCoA_DH/ox_N_sf"/>
</dbReference>
<dbReference type="RefSeq" id="WP_107720574.1">
    <property type="nucleotide sequence ID" value="NZ_CP028475.1"/>
</dbReference>
<dbReference type="NCBIfam" id="NF045920">
    <property type="entry name" value="HphnlacHdxOX"/>
    <property type="match status" value="1"/>
</dbReference>
<dbReference type="InterPro" id="IPR013107">
    <property type="entry name" value="Acyl-CoA_DH_C"/>
</dbReference>
<dbReference type="SUPFAM" id="SSF47203">
    <property type="entry name" value="Acyl-CoA dehydrogenase C-terminal domain-like"/>
    <property type="match status" value="1"/>
</dbReference>
<dbReference type="Gene3D" id="1.10.540.10">
    <property type="entry name" value="Acyl-CoA dehydrogenase/oxidase, N-terminal domain"/>
    <property type="match status" value="1"/>
</dbReference>
<dbReference type="GO" id="GO:0005737">
    <property type="term" value="C:cytoplasm"/>
    <property type="evidence" value="ECO:0007669"/>
    <property type="project" value="TreeGrafter"/>
</dbReference>
<dbReference type="Gene3D" id="1.20.140.10">
    <property type="entry name" value="Butyryl-CoA Dehydrogenase, subunit A, domain 3"/>
    <property type="match status" value="1"/>
</dbReference>
<dbReference type="SUPFAM" id="SSF56645">
    <property type="entry name" value="Acyl-CoA dehydrogenase NM domain-like"/>
    <property type="match status" value="1"/>
</dbReference>
<dbReference type="Gene3D" id="2.40.110.10">
    <property type="entry name" value="Butyryl-CoA Dehydrogenase, subunit A, domain 2"/>
    <property type="match status" value="1"/>
</dbReference>
<dbReference type="EMBL" id="CP028475">
    <property type="protein sequence ID" value="AVW92153.1"/>
    <property type="molecule type" value="Genomic_DNA"/>
</dbReference>
<dbReference type="AlphaFoldDB" id="A0A2R4M4R6"/>
<dbReference type="InterPro" id="IPR009100">
    <property type="entry name" value="AcylCoA_DH/oxidase_NM_dom_sf"/>
</dbReference>
<dbReference type="PANTHER" id="PTHR48083:SF19">
    <property type="entry name" value="FLAVIN-DEPENDENT MONOOXYGENASE, OXYGENASE SUBUNIT HSAA"/>
    <property type="match status" value="1"/>
</dbReference>
<dbReference type="Pfam" id="PF08028">
    <property type="entry name" value="Acyl-CoA_dh_2"/>
    <property type="match status" value="1"/>
</dbReference>
<keyword evidence="1" id="KW-0560">Oxidoreductase</keyword>
<gene>
    <name evidence="3" type="ORF">DA792_14555</name>
</gene>
<name>A0A2R4M4R6_9RHOB</name>
<evidence type="ECO:0000313" key="3">
    <source>
        <dbReference type="EMBL" id="AVW92153.1"/>
    </source>
</evidence>
<organism evidence="3 4">
    <name type="scientific">Celeribacter baekdonensis</name>
    <dbReference type="NCBI Taxonomy" id="875171"/>
    <lineage>
        <taxon>Bacteria</taxon>
        <taxon>Pseudomonadati</taxon>
        <taxon>Pseudomonadota</taxon>
        <taxon>Alphaproteobacteria</taxon>
        <taxon>Rhodobacterales</taxon>
        <taxon>Roseobacteraceae</taxon>
        <taxon>Celeribacter</taxon>
    </lineage>
</organism>
<dbReference type="InterPro" id="IPR050741">
    <property type="entry name" value="Acyl-CoA_dehydrogenase"/>
</dbReference>
<sequence>MFDDTTQIIDRVRAILPQIAANAQKAEDDRMVPAENIALLKGTGLHRAFQPKAYGGLEMPLPEFENAIALIATACGSTAWAFSLLAEHNHQIALYSKQLQDEIWGDDPDTVASSSIAPYGKTTETEGGVRFSGEFGWSSGCDHAQWAILGCLRDDAELGKVYSFAILPRSDYEIRDNWYAKGMRGSGSKTIVVKDVFVPEHRIESVPALMSLTSAGGALYPDSKTYHVPFIYVFASCFSAVSLGIAERMLALYTERTQGRVRAYTGAKVGQSVPACMRLAESTHQVAAGRAFLEKTWDDMRSHAESRVFPDPQKMAFWRTNQAYAVKMFVAAVDRLFEASGGSAWFDEAEAQRLFRDSHMTAAHAYTDYDICAQILGRALMGLDPDPSLF</sequence>